<comment type="caution">
    <text evidence="1">The sequence shown here is derived from an EMBL/GenBank/DDBJ whole genome shotgun (WGS) entry which is preliminary data.</text>
</comment>
<organism evidence="1 2">
    <name type="scientific">Massilia atriviolacea</name>
    <dbReference type="NCBI Taxonomy" id="2495579"/>
    <lineage>
        <taxon>Bacteria</taxon>
        <taxon>Pseudomonadati</taxon>
        <taxon>Pseudomonadota</taxon>
        <taxon>Betaproteobacteria</taxon>
        <taxon>Burkholderiales</taxon>
        <taxon>Oxalobacteraceae</taxon>
        <taxon>Telluria group</taxon>
        <taxon>Massilia</taxon>
    </lineage>
</organism>
<dbReference type="EMBL" id="RXLQ01000024">
    <property type="protein sequence ID" value="RSZ55590.1"/>
    <property type="molecule type" value="Genomic_DNA"/>
</dbReference>
<dbReference type="RefSeq" id="WP_126077508.1">
    <property type="nucleotide sequence ID" value="NZ_CP051166.1"/>
</dbReference>
<dbReference type="AlphaFoldDB" id="A0A430HDM4"/>
<protein>
    <submittedName>
        <fullName evidence="1">Uncharacterized protein</fullName>
    </submittedName>
</protein>
<dbReference type="Proteomes" id="UP000278085">
    <property type="component" value="Unassembled WGS sequence"/>
</dbReference>
<reference evidence="1 2" key="1">
    <citation type="submission" date="2018-12" db="EMBL/GenBank/DDBJ databases">
        <authorList>
            <person name="Yang E."/>
        </authorList>
    </citation>
    <scope>NUCLEOTIDE SEQUENCE [LARGE SCALE GENOMIC DNA]</scope>
    <source>
        <strain evidence="1 2">SOD</strain>
    </source>
</reference>
<evidence type="ECO:0000313" key="1">
    <source>
        <dbReference type="EMBL" id="RSZ55590.1"/>
    </source>
</evidence>
<sequence>MSFSIRFGGNRQPDNYYIDTLAVAKSLPQTFTLRQKADRLNDLDLLTPSGMKWDRLRLANFLRLASKKTTSPITN</sequence>
<keyword evidence="2" id="KW-1185">Reference proteome</keyword>
<name>A0A430HDM4_9BURK</name>
<gene>
    <name evidence="1" type="ORF">EJB06_28980</name>
</gene>
<proteinExistence type="predicted"/>
<accession>A0A430HDM4</accession>
<dbReference type="OrthoDB" id="9934277at2"/>
<evidence type="ECO:0000313" key="2">
    <source>
        <dbReference type="Proteomes" id="UP000278085"/>
    </source>
</evidence>